<keyword evidence="7 10" id="KW-0520">NAD</keyword>
<name>A0A5C6CGG0_9BACT</name>
<dbReference type="Pfam" id="PF01370">
    <property type="entry name" value="Epimerase"/>
    <property type="match status" value="1"/>
</dbReference>
<dbReference type="CDD" id="cd05247">
    <property type="entry name" value="UDP_G4E_1_SDR_e"/>
    <property type="match status" value="1"/>
</dbReference>
<comment type="pathway">
    <text evidence="3 10">Carbohydrate metabolism; galactose metabolism.</text>
</comment>
<dbReference type="Gene3D" id="3.40.50.720">
    <property type="entry name" value="NAD(P)-binding Rossmann-like Domain"/>
    <property type="match status" value="1"/>
</dbReference>
<evidence type="ECO:0000313" key="12">
    <source>
        <dbReference type="EMBL" id="TWU22644.1"/>
    </source>
</evidence>
<dbReference type="GO" id="GO:0033499">
    <property type="term" value="P:galactose catabolic process via UDP-galactose, Leloir pathway"/>
    <property type="evidence" value="ECO:0007669"/>
    <property type="project" value="TreeGrafter"/>
</dbReference>
<dbReference type="Gene3D" id="3.90.25.10">
    <property type="entry name" value="UDP-galactose 4-epimerase, domain 1"/>
    <property type="match status" value="1"/>
</dbReference>
<evidence type="ECO:0000256" key="3">
    <source>
        <dbReference type="ARBA" id="ARBA00004947"/>
    </source>
</evidence>
<dbReference type="EMBL" id="SJPS01000007">
    <property type="protein sequence ID" value="TWU22644.1"/>
    <property type="molecule type" value="Genomic_DNA"/>
</dbReference>
<evidence type="ECO:0000256" key="9">
    <source>
        <dbReference type="ARBA" id="ARBA00023277"/>
    </source>
</evidence>
<dbReference type="Proteomes" id="UP000318437">
    <property type="component" value="Unassembled WGS sequence"/>
</dbReference>
<dbReference type="EC" id="5.1.3.2" evidence="5 10"/>
<evidence type="ECO:0000256" key="10">
    <source>
        <dbReference type="RuleBase" id="RU366046"/>
    </source>
</evidence>
<evidence type="ECO:0000256" key="4">
    <source>
        <dbReference type="ARBA" id="ARBA00007637"/>
    </source>
</evidence>
<evidence type="ECO:0000313" key="13">
    <source>
        <dbReference type="Proteomes" id="UP000318437"/>
    </source>
</evidence>
<keyword evidence="13" id="KW-1185">Reference proteome</keyword>
<dbReference type="NCBIfam" id="TIGR01179">
    <property type="entry name" value="galE"/>
    <property type="match status" value="1"/>
</dbReference>
<accession>A0A5C6CGG0</accession>
<evidence type="ECO:0000259" key="11">
    <source>
        <dbReference type="PROSITE" id="PS50206"/>
    </source>
</evidence>
<evidence type="ECO:0000256" key="8">
    <source>
        <dbReference type="ARBA" id="ARBA00023235"/>
    </source>
</evidence>
<organism evidence="12 13">
    <name type="scientific">Bythopirellula polymerisocia</name>
    <dbReference type="NCBI Taxonomy" id="2528003"/>
    <lineage>
        <taxon>Bacteria</taxon>
        <taxon>Pseudomonadati</taxon>
        <taxon>Planctomycetota</taxon>
        <taxon>Planctomycetia</taxon>
        <taxon>Pirellulales</taxon>
        <taxon>Lacipirellulaceae</taxon>
        <taxon>Bythopirellula</taxon>
    </lineage>
</organism>
<evidence type="ECO:0000256" key="5">
    <source>
        <dbReference type="ARBA" id="ARBA00013189"/>
    </source>
</evidence>
<comment type="catalytic activity">
    <reaction evidence="1 10">
        <text>UDP-alpha-D-glucose = UDP-alpha-D-galactose</text>
        <dbReference type="Rhea" id="RHEA:22168"/>
        <dbReference type="ChEBI" id="CHEBI:58885"/>
        <dbReference type="ChEBI" id="CHEBI:66914"/>
        <dbReference type="EC" id="5.1.3.2"/>
    </reaction>
</comment>
<comment type="cofactor">
    <cofactor evidence="2 10">
        <name>NAD(+)</name>
        <dbReference type="ChEBI" id="CHEBI:57540"/>
    </cofactor>
</comment>
<keyword evidence="9 10" id="KW-0119">Carbohydrate metabolism</keyword>
<dbReference type="PANTHER" id="PTHR43725">
    <property type="entry name" value="UDP-GLUCOSE 4-EPIMERASE"/>
    <property type="match status" value="1"/>
</dbReference>
<evidence type="ECO:0000256" key="6">
    <source>
        <dbReference type="ARBA" id="ARBA00018569"/>
    </source>
</evidence>
<dbReference type="GO" id="GO:0003978">
    <property type="term" value="F:UDP-glucose 4-epimerase activity"/>
    <property type="evidence" value="ECO:0007669"/>
    <property type="project" value="UniProtKB-UniRule"/>
</dbReference>
<dbReference type="InterPro" id="IPR001763">
    <property type="entry name" value="Rhodanese-like_dom"/>
</dbReference>
<dbReference type="AlphaFoldDB" id="A0A5C6CGG0"/>
<dbReference type="InterPro" id="IPR005886">
    <property type="entry name" value="UDP_G4E"/>
</dbReference>
<dbReference type="InterPro" id="IPR001509">
    <property type="entry name" value="Epimerase_deHydtase"/>
</dbReference>
<dbReference type="InterPro" id="IPR036291">
    <property type="entry name" value="NAD(P)-bd_dom_sf"/>
</dbReference>
<feature type="domain" description="Rhodanese" evidence="11">
    <location>
        <begin position="15"/>
        <end position="54"/>
    </location>
</feature>
<dbReference type="PROSITE" id="PS50206">
    <property type="entry name" value="RHODANESE_3"/>
    <property type="match status" value="1"/>
</dbReference>
<sequence length="339" mass="36819">MVTLSRTSAGEKMKVLLCGGAGYVGSHAAKLLMHEGHEVWVYDNLSEGHRAAVPEGRLIEGDLHDRPALESALREKKIEAVMHFAASCYVGVSVTNPAEYYQNNVVGTLSLLESMRAVGVKRLVFSSTCATYGVPEIVPITEAEKQEPINPYGFTKLIIEYALADYSRAYGWGYAALRYFNASGAAADGTIGEDHDPETHLIPLVLEVALGKRENVKIFGDDYPTPDGTCIRDYIHVDDLATAHLAALEQLKDGTQLKLNLGTGSGASVLEVIEACRHVTGHAIPAVVAPRREGDPPALVADAREANRVLQWQPKHKEIGSIVESAWGWHQKHPEGYGD</sequence>
<dbReference type="UniPathway" id="UPA00214"/>
<proteinExistence type="inferred from homology"/>
<evidence type="ECO:0000256" key="7">
    <source>
        <dbReference type="ARBA" id="ARBA00023027"/>
    </source>
</evidence>
<gene>
    <name evidence="12" type="primary">galE_1</name>
    <name evidence="12" type="ORF">Pla144_41040</name>
</gene>
<evidence type="ECO:0000256" key="2">
    <source>
        <dbReference type="ARBA" id="ARBA00001911"/>
    </source>
</evidence>
<evidence type="ECO:0000256" key="1">
    <source>
        <dbReference type="ARBA" id="ARBA00000083"/>
    </source>
</evidence>
<comment type="caution">
    <text evidence="12">The sequence shown here is derived from an EMBL/GenBank/DDBJ whole genome shotgun (WGS) entry which is preliminary data.</text>
</comment>
<dbReference type="SUPFAM" id="SSF51735">
    <property type="entry name" value="NAD(P)-binding Rossmann-fold domains"/>
    <property type="match status" value="1"/>
</dbReference>
<dbReference type="PANTHER" id="PTHR43725:SF53">
    <property type="entry name" value="UDP-ARABINOSE 4-EPIMERASE 1"/>
    <property type="match status" value="1"/>
</dbReference>
<comment type="subunit">
    <text evidence="10">Homodimer.</text>
</comment>
<protein>
    <recommendedName>
        <fullName evidence="6 10">UDP-glucose 4-epimerase</fullName>
        <ecNumber evidence="5 10">5.1.3.2</ecNumber>
    </recommendedName>
</protein>
<comment type="similarity">
    <text evidence="4 10">Belongs to the NAD(P)-dependent epimerase/dehydratase family.</text>
</comment>
<reference evidence="12 13" key="1">
    <citation type="submission" date="2019-02" db="EMBL/GenBank/DDBJ databases">
        <title>Deep-cultivation of Planctomycetes and their phenomic and genomic characterization uncovers novel biology.</title>
        <authorList>
            <person name="Wiegand S."/>
            <person name="Jogler M."/>
            <person name="Boedeker C."/>
            <person name="Pinto D."/>
            <person name="Vollmers J."/>
            <person name="Rivas-Marin E."/>
            <person name="Kohn T."/>
            <person name="Peeters S.H."/>
            <person name="Heuer A."/>
            <person name="Rast P."/>
            <person name="Oberbeckmann S."/>
            <person name="Bunk B."/>
            <person name="Jeske O."/>
            <person name="Meyerdierks A."/>
            <person name="Storesund J.E."/>
            <person name="Kallscheuer N."/>
            <person name="Luecker S."/>
            <person name="Lage O.M."/>
            <person name="Pohl T."/>
            <person name="Merkel B.J."/>
            <person name="Hornburger P."/>
            <person name="Mueller R.-W."/>
            <person name="Bruemmer F."/>
            <person name="Labrenz M."/>
            <person name="Spormann A.M."/>
            <person name="Op Den Camp H."/>
            <person name="Overmann J."/>
            <person name="Amann R."/>
            <person name="Jetten M.S.M."/>
            <person name="Mascher T."/>
            <person name="Medema M.H."/>
            <person name="Devos D.P."/>
            <person name="Kaster A.-K."/>
            <person name="Ovreas L."/>
            <person name="Rohde M."/>
            <person name="Galperin M.Y."/>
            <person name="Jogler C."/>
        </authorList>
    </citation>
    <scope>NUCLEOTIDE SEQUENCE [LARGE SCALE GENOMIC DNA]</scope>
    <source>
        <strain evidence="12 13">Pla144</strain>
    </source>
</reference>
<keyword evidence="8 10" id="KW-0413">Isomerase</keyword>